<feature type="chain" id="PRO_5035227862" description="Protein kinase domain-containing protein" evidence="8">
    <location>
        <begin position="24"/>
        <end position="786"/>
    </location>
</feature>
<dbReference type="FunFam" id="3.30.200.20:FF:000415">
    <property type="entry name" value="receptor-like serine/threonine-protein kinase NCRK"/>
    <property type="match status" value="1"/>
</dbReference>
<name>A0A8J5HTU7_ZINOF</name>
<dbReference type="Pfam" id="PF00069">
    <property type="entry name" value="Pkinase"/>
    <property type="match status" value="1"/>
</dbReference>
<evidence type="ECO:0000256" key="4">
    <source>
        <dbReference type="ARBA" id="ARBA00022840"/>
    </source>
</evidence>
<evidence type="ECO:0000256" key="2">
    <source>
        <dbReference type="ARBA" id="ARBA00022741"/>
    </source>
</evidence>
<proteinExistence type="predicted"/>
<feature type="region of interest" description="Disordered" evidence="6">
    <location>
        <begin position="407"/>
        <end position="461"/>
    </location>
</feature>
<dbReference type="GO" id="GO:0005524">
    <property type="term" value="F:ATP binding"/>
    <property type="evidence" value="ECO:0007669"/>
    <property type="project" value="UniProtKB-UniRule"/>
</dbReference>
<feature type="region of interest" description="Disordered" evidence="6">
    <location>
        <begin position="343"/>
        <end position="364"/>
    </location>
</feature>
<keyword evidence="3" id="KW-0418">Kinase</keyword>
<protein>
    <recommendedName>
        <fullName evidence="9">Protein kinase domain-containing protein</fullName>
    </recommendedName>
</protein>
<dbReference type="GO" id="GO:0004672">
    <property type="term" value="F:protein kinase activity"/>
    <property type="evidence" value="ECO:0007669"/>
    <property type="project" value="InterPro"/>
</dbReference>
<dbReference type="AlphaFoldDB" id="A0A8J5HTU7"/>
<evidence type="ECO:0000256" key="8">
    <source>
        <dbReference type="SAM" id="SignalP"/>
    </source>
</evidence>
<organism evidence="10 11">
    <name type="scientific">Zingiber officinale</name>
    <name type="common">Ginger</name>
    <name type="synonym">Amomum zingiber</name>
    <dbReference type="NCBI Taxonomy" id="94328"/>
    <lineage>
        <taxon>Eukaryota</taxon>
        <taxon>Viridiplantae</taxon>
        <taxon>Streptophyta</taxon>
        <taxon>Embryophyta</taxon>
        <taxon>Tracheophyta</taxon>
        <taxon>Spermatophyta</taxon>
        <taxon>Magnoliopsida</taxon>
        <taxon>Liliopsida</taxon>
        <taxon>Zingiberales</taxon>
        <taxon>Zingiberaceae</taxon>
        <taxon>Zingiber</taxon>
    </lineage>
</organism>
<dbReference type="InterPro" id="IPR008271">
    <property type="entry name" value="Ser/Thr_kinase_AS"/>
</dbReference>
<keyword evidence="2 5" id="KW-0547">Nucleotide-binding</keyword>
<dbReference type="SMART" id="SM00220">
    <property type="entry name" value="S_TKc"/>
    <property type="match status" value="1"/>
</dbReference>
<dbReference type="InterPro" id="IPR017441">
    <property type="entry name" value="Protein_kinase_ATP_BS"/>
</dbReference>
<dbReference type="PANTHER" id="PTHR46146">
    <property type="entry name" value="SERINE/THREONINE-PROTEIN KINASE-LIKE PROTEIN CCR4"/>
    <property type="match status" value="1"/>
</dbReference>
<dbReference type="OrthoDB" id="61110at2759"/>
<dbReference type="PROSITE" id="PS00107">
    <property type="entry name" value="PROTEIN_KINASE_ATP"/>
    <property type="match status" value="1"/>
</dbReference>
<dbReference type="Proteomes" id="UP000734854">
    <property type="component" value="Unassembled WGS sequence"/>
</dbReference>
<evidence type="ECO:0000313" key="11">
    <source>
        <dbReference type="Proteomes" id="UP000734854"/>
    </source>
</evidence>
<reference evidence="10 11" key="1">
    <citation type="submission" date="2020-08" db="EMBL/GenBank/DDBJ databases">
        <title>Plant Genome Project.</title>
        <authorList>
            <person name="Zhang R.-G."/>
        </authorList>
    </citation>
    <scope>NUCLEOTIDE SEQUENCE [LARGE SCALE GENOMIC DNA]</scope>
    <source>
        <tissue evidence="10">Rhizome</tissue>
    </source>
</reference>
<keyword evidence="7" id="KW-0812">Transmembrane</keyword>
<feature type="compositionally biased region" description="Low complexity" evidence="6">
    <location>
        <begin position="414"/>
        <end position="440"/>
    </location>
</feature>
<evidence type="ECO:0000256" key="7">
    <source>
        <dbReference type="SAM" id="Phobius"/>
    </source>
</evidence>
<feature type="domain" description="Protein kinase" evidence="9">
    <location>
        <begin position="480"/>
        <end position="765"/>
    </location>
</feature>
<dbReference type="PROSITE" id="PS00108">
    <property type="entry name" value="PROTEIN_KINASE_ST"/>
    <property type="match status" value="1"/>
</dbReference>
<feature type="transmembrane region" description="Helical" evidence="7">
    <location>
        <begin position="368"/>
        <end position="391"/>
    </location>
</feature>
<keyword evidence="4 5" id="KW-0067">ATP-binding</keyword>
<keyword evidence="7" id="KW-1133">Transmembrane helix</keyword>
<evidence type="ECO:0000256" key="1">
    <source>
        <dbReference type="ARBA" id="ARBA00022679"/>
    </source>
</evidence>
<evidence type="ECO:0000256" key="5">
    <source>
        <dbReference type="PROSITE-ProRule" id="PRU10141"/>
    </source>
</evidence>
<keyword evidence="7" id="KW-0472">Membrane</keyword>
<dbReference type="CDD" id="cd14066">
    <property type="entry name" value="STKc_IRAK"/>
    <property type="match status" value="1"/>
</dbReference>
<evidence type="ECO:0000313" key="10">
    <source>
        <dbReference type="EMBL" id="KAG6530445.1"/>
    </source>
</evidence>
<dbReference type="InterPro" id="IPR000719">
    <property type="entry name" value="Prot_kinase_dom"/>
</dbReference>
<evidence type="ECO:0000256" key="3">
    <source>
        <dbReference type="ARBA" id="ARBA00022777"/>
    </source>
</evidence>
<accession>A0A8J5HTU7</accession>
<feature type="compositionally biased region" description="Polar residues" evidence="6">
    <location>
        <begin position="449"/>
        <end position="459"/>
    </location>
</feature>
<keyword evidence="11" id="KW-1185">Reference proteome</keyword>
<dbReference type="PANTHER" id="PTHR46146:SF3">
    <property type="entry name" value="SERINE_THREONINE-PROTEIN KINASE-LIKE PROTEIN CCR3-RELATED"/>
    <property type="match status" value="1"/>
</dbReference>
<evidence type="ECO:0000256" key="6">
    <source>
        <dbReference type="SAM" id="MobiDB-lite"/>
    </source>
</evidence>
<comment type="caution">
    <text evidence="10">The sequence shown here is derived from an EMBL/GenBank/DDBJ whole genome shotgun (WGS) entry which is preliminary data.</text>
</comment>
<sequence>MLTAAIPAVVTLLAVLSPSPACATGSSSTIAIAADSSTVCGVTYGPPSSVLCARPGDRASSFPIPPNISFSSISGGSASLCGLRSGGTAFFCWNASDSSATGFRPKRLYNGPYGLEELAVGAGQIASIDLGRTGVRWWRENSRFPSFANGSYSSLTSGQSFTCAVNTSNSVRCWGPLGDEIQEFFANSTVLRIYAGDNHACSIDTGGRVVCSNGQTPPSPNSAFEFRSLALGFNHTCAVRRTNGTVVCWDGVTGGEYAPVNMTAFELIVAGGNLTCGLTTANFSVLCWGMDRNNPAVMRLPLPEILPGICISNQSSCRCGVFPNSENLCSGSEVICQRCDDLTQQSSPQSPPPPQFPPSSSSRTNRGWRAFAIIGSVGTFAGLCSIVYCIWVGICRRKKVHNSVQPTITASANGGPHTGHSSGTGGPSSSPFVSPSASRSRIFRRQGSRVMNRQRSGPSSFKDRAEEFSFEELAAATNNFSFETKIGGGSFGTVYKGKLADGREVAIKRSETVPRTNKFQEKESAFQSELAFLSRLHHKHLVALVGYCEEKEERLLVYEYMKNGALYDHLHPKNGEESSVLNSWKMRIKVLLDAARGIEYLHSYAVPPIIHRDIKSSNILLDANWVARVSDFGLSLMGPESEGDHLSLRAAGTVGYMDPEYYGLQHLTVKSDVYGLGVVMLEVLTGRRAIFKDDDGNPTSVVAYAVPFVVAGEVGKVLDVRVGQPLQHEAEAVELVAYTAVHCVNLEGKERPSMTDIVANLESALALCEESHGTISSASISLASVD</sequence>
<feature type="signal peptide" evidence="8">
    <location>
        <begin position="1"/>
        <end position="23"/>
    </location>
</feature>
<keyword evidence="8" id="KW-0732">Signal</keyword>
<dbReference type="EMBL" id="JACMSC010000003">
    <property type="protein sequence ID" value="KAG6530445.1"/>
    <property type="molecule type" value="Genomic_DNA"/>
</dbReference>
<keyword evidence="1" id="KW-0808">Transferase</keyword>
<dbReference type="PROSITE" id="PS50011">
    <property type="entry name" value="PROTEIN_KINASE_DOM"/>
    <property type="match status" value="1"/>
</dbReference>
<evidence type="ECO:0000259" key="9">
    <source>
        <dbReference type="PROSITE" id="PS50011"/>
    </source>
</evidence>
<gene>
    <name evidence="10" type="ORF">ZIOFF_012684</name>
</gene>
<feature type="binding site" evidence="5">
    <location>
        <position position="508"/>
    </location>
    <ligand>
        <name>ATP</name>
        <dbReference type="ChEBI" id="CHEBI:30616"/>
    </ligand>
</feature>